<name>A0ABP0EKE8_9ASCO</name>
<sequence length="538" mass="60825">MKKTGFRIPKRLQKEVASSPSPSSSPQTAEEYVEQGAMDEESGDRWIGSDLSKGLRFFQKAYISYSKAIQLSPKGYLDSYYNACRLLFHVYNNYVKQDGVNVYTLVNVNDAISGSEDAVVQPLGNIVAAHERAIQIAMNSAISIPLDLLFNTALVYTEQIEDLQNQIDVPFEEVLNLSSKTQEYFQELLNQQTKSFQKFLKDLEDIDNEDEISTTAIESDSETNEFESEESLQPNDVYETVISAFKLVQATLENMTSSEPYQLESATQLMQPFIISFEETAQELTARFSETNNTNSMIQSISNEQQQEMQLIKSSIEGLTTNDLERLVSIWNSDTLPISPERYMCTADNIQSFLDRNDINLETISSGQYNPEILWNALSKMTTSYKSAQDLLNLKLQEIKKTQVSGNDLGVGALIGQISDVVIARSDIDLQRSQIGNYEPAIKNQQILFQNCKTFLKSAANIANTSGGLRERAAEKLLREKRKVEAVLRLCVLENKTTIQELDNIIGRQRWVVELPYLSEMGYFKNFGIDQIIIPTEF</sequence>
<evidence type="ECO:0000256" key="1">
    <source>
        <dbReference type="SAM" id="MobiDB-lite"/>
    </source>
</evidence>
<evidence type="ECO:0000313" key="3">
    <source>
        <dbReference type="Proteomes" id="UP001497600"/>
    </source>
</evidence>
<protein>
    <recommendedName>
        <fullName evidence="4">BRO1 domain-containing protein</fullName>
    </recommendedName>
</protein>
<proteinExistence type="predicted"/>
<evidence type="ECO:0008006" key="4">
    <source>
        <dbReference type="Google" id="ProtNLM"/>
    </source>
</evidence>
<feature type="region of interest" description="Disordered" evidence="1">
    <location>
        <begin position="1"/>
        <end position="41"/>
    </location>
</feature>
<accession>A0ABP0EKE8</accession>
<gene>
    <name evidence="2" type="ORF">CAAN4_H11760</name>
</gene>
<reference evidence="2 3" key="1">
    <citation type="submission" date="2024-01" db="EMBL/GenBank/DDBJ databases">
        <authorList>
            <consortium name="Genoscope - CEA"/>
            <person name="William W."/>
        </authorList>
    </citation>
    <scope>NUCLEOTIDE SEQUENCE [LARGE SCALE GENOMIC DNA]</scope>
    <source>
        <strain evidence="2 3">29B2s-10</strain>
    </source>
</reference>
<organism evidence="2 3">
    <name type="scientific">[Candida] anglica</name>
    <dbReference type="NCBI Taxonomy" id="148631"/>
    <lineage>
        <taxon>Eukaryota</taxon>
        <taxon>Fungi</taxon>
        <taxon>Dikarya</taxon>
        <taxon>Ascomycota</taxon>
        <taxon>Saccharomycotina</taxon>
        <taxon>Pichiomycetes</taxon>
        <taxon>Debaryomycetaceae</taxon>
        <taxon>Kurtzmaniella</taxon>
    </lineage>
</organism>
<keyword evidence="3" id="KW-1185">Reference proteome</keyword>
<dbReference type="EMBL" id="OZ004260">
    <property type="protein sequence ID" value="CAK7921233.1"/>
    <property type="molecule type" value="Genomic_DNA"/>
</dbReference>
<feature type="compositionally biased region" description="Acidic residues" evidence="1">
    <location>
        <begin position="31"/>
        <end position="41"/>
    </location>
</feature>
<dbReference type="Proteomes" id="UP001497600">
    <property type="component" value="Chromosome H"/>
</dbReference>
<evidence type="ECO:0000313" key="2">
    <source>
        <dbReference type="EMBL" id="CAK7921233.1"/>
    </source>
</evidence>
<feature type="compositionally biased region" description="Basic residues" evidence="1">
    <location>
        <begin position="1"/>
        <end position="11"/>
    </location>
</feature>